<accession>A0A4Q7LTX8</accession>
<dbReference type="EMBL" id="SGWV01000007">
    <property type="protein sequence ID" value="RZS58496.1"/>
    <property type="molecule type" value="Genomic_DNA"/>
</dbReference>
<name>A0A4Q7LTX8_9BURK</name>
<dbReference type="AlphaFoldDB" id="A0A4Q7LTX8"/>
<dbReference type="Pfam" id="PF13360">
    <property type="entry name" value="PQQ_2"/>
    <property type="match status" value="1"/>
</dbReference>
<evidence type="ECO:0000313" key="3">
    <source>
        <dbReference type="Proteomes" id="UP000293433"/>
    </source>
</evidence>
<gene>
    <name evidence="2" type="ORF">EV685_0790</name>
</gene>
<dbReference type="InterPro" id="IPR011047">
    <property type="entry name" value="Quinoprotein_ADH-like_sf"/>
</dbReference>
<dbReference type="PROSITE" id="PS51318">
    <property type="entry name" value="TAT"/>
    <property type="match status" value="1"/>
</dbReference>
<comment type="caution">
    <text evidence="2">The sequence shown here is derived from an EMBL/GenBank/DDBJ whole genome shotgun (WGS) entry which is preliminary data.</text>
</comment>
<dbReference type="InterPro" id="IPR002372">
    <property type="entry name" value="PQQ_rpt_dom"/>
</dbReference>
<dbReference type="Gene3D" id="2.130.10.10">
    <property type="entry name" value="YVTN repeat-like/Quinoprotein amine dehydrogenase"/>
    <property type="match status" value="1"/>
</dbReference>
<feature type="domain" description="Pyrrolo-quinoline quinone repeat" evidence="1">
    <location>
        <begin position="72"/>
        <end position="287"/>
    </location>
</feature>
<dbReference type="PANTHER" id="PTHR34512:SF30">
    <property type="entry name" value="OUTER MEMBRANE PROTEIN ASSEMBLY FACTOR BAMB"/>
    <property type="match status" value="1"/>
</dbReference>
<protein>
    <submittedName>
        <fullName evidence="2">Putative pyrroloquinoline-quinone binding quinoprotein</fullName>
    </submittedName>
</protein>
<dbReference type="SUPFAM" id="SSF50998">
    <property type="entry name" value="Quinoprotein alcohol dehydrogenase-like"/>
    <property type="match status" value="1"/>
</dbReference>
<dbReference type="OrthoDB" id="9794322at2"/>
<sequence length="370" mass="40092">MDQAGREVSVTLSRRQALWGLAAAALSGATDHLAAQAGAAGARTVQRWNVADQRLVPPGAAGTDIVHAGADRVGLLRPGQAEPVWQTTHGLSGPAVFRPRADTRQVLVGSLRSLASWQLADGAVNWRRQATLQFGTPCLDRGRVYLGDGHALQALDAQNGNLLWRVDTTPDTLMSYAPTVVGDRVLVGPGNGRLYAVDRDDGRTIWTLDLADEWQYLRQLHVGANVLVAGSYKELLYGIAIDSGRVLWKFNAGNFINSHHVSGQTAFLWSPTGWIFALDVATGALRWRHRTTAYDGRSGAWASVLAELASDDQHLYALDMGHVVHVLDRHSGDEITRFKVDTALRPALLVHADRRIVLASDAGEIVQMAT</sequence>
<reference evidence="2 3" key="1">
    <citation type="submission" date="2019-02" db="EMBL/GenBank/DDBJ databases">
        <title>Genomic Encyclopedia of Type Strains, Phase IV (KMG-IV): sequencing the most valuable type-strain genomes for metagenomic binning, comparative biology and taxonomic classification.</title>
        <authorList>
            <person name="Goeker M."/>
        </authorList>
    </citation>
    <scope>NUCLEOTIDE SEQUENCE [LARGE SCALE GENOMIC DNA]</scope>
    <source>
        <strain evidence="2 3">DSM 10617</strain>
    </source>
</reference>
<dbReference type="InterPro" id="IPR015943">
    <property type="entry name" value="WD40/YVTN_repeat-like_dom_sf"/>
</dbReference>
<proteinExistence type="predicted"/>
<dbReference type="InterPro" id="IPR006311">
    <property type="entry name" value="TAT_signal"/>
</dbReference>
<evidence type="ECO:0000259" key="1">
    <source>
        <dbReference type="Pfam" id="PF13360"/>
    </source>
</evidence>
<dbReference type="InterPro" id="IPR018391">
    <property type="entry name" value="PQQ_b-propeller_rpt"/>
</dbReference>
<keyword evidence="3" id="KW-1185">Reference proteome</keyword>
<dbReference type="Proteomes" id="UP000293433">
    <property type="component" value="Unassembled WGS sequence"/>
</dbReference>
<dbReference type="SMART" id="SM00564">
    <property type="entry name" value="PQQ"/>
    <property type="match status" value="5"/>
</dbReference>
<organism evidence="2 3">
    <name type="scientific">Sphaerotilus mobilis</name>
    <dbReference type="NCBI Taxonomy" id="47994"/>
    <lineage>
        <taxon>Bacteria</taxon>
        <taxon>Pseudomonadati</taxon>
        <taxon>Pseudomonadota</taxon>
        <taxon>Betaproteobacteria</taxon>
        <taxon>Burkholderiales</taxon>
        <taxon>Sphaerotilaceae</taxon>
        <taxon>Sphaerotilus</taxon>
    </lineage>
</organism>
<dbReference type="PANTHER" id="PTHR34512">
    <property type="entry name" value="CELL SURFACE PROTEIN"/>
    <property type="match status" value="1"/>
</dbReference>
<evidence type="ECO:0000313" key="2">
    <source>
        <dbReference type="EMBL" id="RZS58496.1"/>
    </source>
</evidence>